<organism evidence="2 3">
    <name type="scientific">Microthlaspi erraticum</name>
    <dbReference type="NCBI Taxonomy" id="1685480"/>
    <lineage>
        <taxon>Eukaryota</taxon>
        <taxon>Viridiplantae</taxon>
        <taxon>Streptophyta</taxon>
        <taxon>Embryophyta</taxon>
        <taxon>Tracheophyta</taxon>
        <taxon>Spermatophyta</taxon>
        <taxon>Magnoliopsida</taxon>
        <taxon>eudicotyledons</taxon>
        <taxon>Gunneridae</taxon>
        <taxon>Pentapetalae</taxon>
        <taxon>rosids</taxon>
        <taxon>malvids</taxon>
        <taxon>Brassicales</taxon>
        <taxon>Brassicaceae</taxon>
        <taxon>Coluteocarpeae</taxon>
        <taxon>Microthlaspi</taxon>
    </lineage>
</organism>
<evidence type="ECO:0000313" key="3">
    <source>
        <dbReference type="Proteomes" id="UP000467841"/>
    </source>
</evidence>
<proteinExistence type="predicted"/>
<dbReference type="PANTHER" id="PTHR31111">
    <property type="entry name" value="BNAA05G37150D PROTEIN-RELATED"/>
    <property type="match status" value="1"/>
</dbReference>
<dbReference type="SMART" id="SM00256">
    <property type="entry name" value="FBOX"/>
    <property type="match status" value="1"/>
</dbReference>
<dbReference type="SUPFAM" id="SSF81383">
    <property type="entry name" value="F-box domain"/>
    <property type="match status" value="1"/>
</dbReference>
<protein>
    <recommendedName>
        <fullName evidence="1">F-box domain-containing protein</fullName>
    </recommendedName>
</protein>
<feature type="domain" description="F-box" evidence="1">
    <location>
        <begin position="18"/>
        <end position="58"/>
    </location>
</feature>
<evidence type="ECO:0000259" key="1">
    <source>
        <dbReference type="SMART" id="SM00256"/>
    </source>
</evidence>
<gene>
    <name evidence="2" type="ORF">MERR_LOCUS10261</name>
</gene>
<dbReference type="InterPro" id="IPR013187">
    <property type="entry name" value="F-box-assoc_dom_typ3"/>
</dbReference>
<dbReference type="NCBIfam" id="TIGR01640">
    <property type="entry name" value="F_box_assoc_1"/>
    <property type="match status" value="1"/>
</dbReference>
<name>A0A6D2IA77_9BRAS</name>
<dbReference type="InterPro" id="IPR036047">
    <property type="entry name" value="F-box-like_dom_sf"/>
</dbReference>
<keyword evidence="3" id="KW-1185">Reference proteome</keyword>
<comment type="caution">
    <text evidence="2">The sequence shown here is derived from an EMBL/GenBank/DDBJ whole genome shotgun (WGS) entry which is preliminary data.</text>
</comment>
<evidence type="ECO:0000313" key="2">
    <source>
        <dbReference type="EMBL" id="CAA7023026.1"/>
    </source>
</evidence>
<dbReference type="CDD" id="cd22157">
    <property type="entry name" value="F-box_AtFBW1-like"/>
    <property type="match status" value="1"/>
</dbReference>
<dbReference type="Pfam" id="PF08268">
    <property type="entry name" value="FBA_3"/>
    <property type="match status" value="1"/>
</dbReference>
<sequence length="410" mass="46786">MTRRRKARSLPVVVFEQIPFDLVIEILLRSPVKSIGRFRSVSKLWESTIRSPDFKESFRAISSSRNNLLFTCLKDGETYFFSSPRPQVHPQKLPSPIAANVHMSFPINCPTGVCRPVRGLVCGLRQQTSKEGTVTVPLICNPSTGESLALPKVRTTKKGVMSCFGYDPIDKQFKVLCMTLSSEGGLPNSAEHQLLTLEEAKEKHSWKMIECYVRHYPYFAEHTNGFYLHDGICINGVLYYVAIVFHDEFDGYPDIACFDIRSEKFSYIKKADEGMNVNVGEKLESTLVNYKGKLAKLQPNIGNNNEGYNGIQLWVLEDAEKHEWSRHIYVFPLHRKSIFEKTRLCFVGTTSTGEIVLSPNTISDSFYLIYYNPERNTLKRVEVRGMEAYKSCKAYTFLDHVEDVTLLSRV</sequence>
<accession>A0A6D2IA77</accession>
<dbReference type="InterPro" id="IPR017451">
    <property type="entry name" value="F-box-assoc_interact_dom"/>
</dbReference>
<dbReference type="AlphaFoldDB" id="A0A6D2IA77"/>
<dbReference type="Pfam" id="PF00646">
    <property type="entry name" value="F-box"/>
    <property type="match status" value="1"/>
</dbReference>
<dbReference type="EMBL" id="CACVBM020000765">
    <property type="protein sequence ID" value="CAA7023026.1"/>
    <property type="molecule type" value="Genomic_DNA"/>
</dbReference>
<reference evidence="2" key="1">
    <citation type="submission" date="2020-01" db="EMBL/GenBank/DDBJ databases">
        <authorList>
            <person name="Mishra B."/>
        </authorList>
    </citation>
    <scope>NUCLEOTIDE SEQUENCE [LARGE SCALE GENOMIC DNA]</scope>
</reference>
<dbReference type="Proteomes" id="UP000467841">
    <property type="component" value="Unassembled WGS sequence"/>
</dbReference>
<dbReference type="PANTHER" id="PTHR31111:SF132">
    <property type="entry name" value="F-BOX ASSOCIATED UBIQUITINATION EFFECTOR FAMILY PROTEIN-RELATED"/>
    <property type="match status" value="1"/>
</dbReference>
<dbReference type="OrthoDB" id="687122at2759"/>
<dbReference type="InterPro" id="IPR001810">
    <property type="entry name" value="F-box_dom"/>
</dbReference>